<proteinExistence type="inferred from homology"/>
<dbReference type="Proteomes" id="UP001055156">
    <property type="component" value="Unassembled WGS sequence"/>
</dbReference>
<reference evidence="11" key="2">
    <citation type="submission" date="2021-08" db="EMBL/GenBank/DDBJ databases">
        <authorList>
            <person name="Tani A."/>
            <person name="Ola A."/>
            <person name="Ogura Y."/>
            <person name="Katsura K."/>
            <person name="Hayashi T."/>
        </authorList>
    </citation>
    <scope>NUCLEOTIDE SEQUENCE</scope>
    <source>
        <strain evidence="11">NBRC 15689</strain>
    </source>
</reference>
<keyword evidence="6 10" id="KW-0406">Ion transport</keyword>
<keyword evidence="9 10" id="KW-0998">Cell outer membrane</keyword>
<evidence type="ECO:0000256" key="8">
    <source>
        <dbReference type="ARBA" id="ARBA00023136"/>
    </source>
</evidence>
<evidence type="ECO:0000256" key="5">
    <source>
        <dbReference type="ARBA" id="ARBA00022729"/>
    </source>
</evidence>
<keyword evidence="12" id="KW-1185">Reference proteome</keyword>
<comment type="domain">
    <text evidence="10">Consists of 16-stranded beta-barrel sheets, with large surface-exposed loops, that form a transmembrane pore at the center of each barrel. The pore is partially ocluded by a peptide loop that folds into the pore lumen.</text>
</comment>
<evidence type="ECO:0000256" key="10">
    <source>
        <dbReference type="RuleBase" id="RU364005"/>
    </source>
</evidence>
<keyword evidence="2 10" id="KW-0813">Transport</keyword>
<comment type="caution">
    <text evidence="11">The sequence shown here is derived from an EMBL/GenBank/DDBJ whole genome shotgun (WGS) entry which is preliminary data.</text>
</comment>
<evidence type="ECO:0000313" key="12">
    <source>
        <dbReference type="Proteomes" id="UP001055156"/>
    </source>
</evidence>
<dbReference type="InterPro" id="IPR003684">
    <property type="entry name" value="Porin_alphabac"/>
</dbReference>
<keyword evidence="7 10" id="KW-0626">Porin</keyword>
<name>A0ABQ4T695_METOR</name>
<evidence type="ECO:0000256" key="4">
    <source>
        <dbReference type="ARBA" id="ARBA00022692"/>
    </source>
</evidence>
<dbReference type="Pfam" id="PF02530">
    <property type="entry name" value="Porin_2"/>
    <property type="match status" value="1"/>
</dbReference>
<evidence type="ECO:0000256" key="2">
    <source>
        <dbReference type="ARBA" id="ARBA00022448"/>
    </source>
</evidence>
<accession>A0ABQ4T695</accession>
<feature type="chain" id="PRO_5044978510" description="Porin" evidence="10">
    <location>
        <begin position="20"/>
        <end position="102"/>
    </location>
</feature>
<reference evidence="11" key="1">
    <citation type="journal article" date="2021" name="Front. Microbiol.">
        <title>Comprehensive Comparative Genomics and Phenotyping of Methylobacterium Species.</title>
        <authorList>
            <person name="Alessa O."/>
            <person name="Ogura Y."/>
            <person name="Fujitani Y."/>
            <person name="Takami H."/>
            <person name="Hayashi T."/>
            <person name="Sahin N."/>
            <person name="Tani A."/>
        </authorList>
    </citation>
    <scope>NUCLEOTIDE SEQUENCE</scope>
    <source>
        <strain evidence="11">NBRC 15689</strain>
    </source>
</reference>
<keyword evidence="8 10" id="KW-0472">Membrane</keyword>
<feature type="signal peptide" evidence="10">
    <location>
        <begin position="1"/>
        <end position="19"/>
    </location>
</feature>
<evidence type="ECO:0000256" key="1">
    <source>
        <dbReference type="ARBA" id="ARBA00009521"/>
    </source>
</evidence>
<comment type="similarity">
    <text evidence="1 10">Belongs to the alphaproteobacteria porin family.</text>
</comment>
<keyword evidence="5 10" id="KW-0732">Signal</keyword>
<evidence type="ECO:0000256" key="7">
    <source>
        <dbReference type="ARBA" id="ARBA00023114"/>
    </source>
</evidence>
<keyword evidence="3 10" id="KW-1134">Transmembrane beta strand</keyword>
<sequence>MRSILALATLLLAMGPAPARDRAPLPSETPMEACPEYGAGFGRIPGTSTCLRLSGRVAADAALGHTSDSAARPLQGRVSVDALSSSDYGPVRSFVRIGGGIR</sequence>
<evidence type="ECO:0000256" key="9">
    <source>
        <dbReference type="ARBA" id="ARBA00023237"/>
    </source>
</evidence>
<dbReference type="RefSeq" id="WP_238309746.1">
    <property type="nucleotide sequence ID" value="NZ_BPQV01000002.1"/>
</dbReference>
<gene>
    <name evidence="11" type="ORF">LKMONMHP_0616</name>
</gene>
<dbReference type="EMBL" id="BPQV01000002">
    <property type="protein sequence ID" value="GJE25776.1"/>
    <property type="molecule type" value="Genomic_DNA"/>
</dbReference>
<keyword evidence="4 10" id="KW-0812">Transmembrane</keyword>
<organism evidence="11 12">
    <name type="scientific">Methylobacterium organophilum</name>
    <dbReference type="NCBI Taxonomy" id="410"/>
    <lineage>
        <taxon>Bacteria</taxon>
        <taxon>Pseudomonadati</taxon>
        <taxon>Pseudomonadota</taxon>
        <taxon>Alphaproteobacteria</taxon>
        <taxon>Hyphomicrobiales</taxon>
        <taxon>Methylobacteriaceae</taxon>
        <taxon>Methylobacterium</taxon>
    </lineage>
</organism>
<protein>
    <recommendedName>
        <fullName evidence="10">Porin</fullName>
    </recommendedName>
</protein>
<evidence type="ECO:0000313" key="11">
    <source>
        <dbReference type="EMBL" id="GJE25776.1"/>
    </source>
</evidence>
<evidence type="ECO:0000256" key="6">
    <source>
        <dbReference type="ARBA" id="ARBA00023065"/>
    </source>
</evidence>
<comment type="subcellular location">
    <subcellularLocation>
        <location evidence="10">Cell outer membrane</location>
        <topology evidence="10">Multi-pass membrane protein</topology>
    </subcellularLocation>
</comment>
<evidence type="ECO:0000256" key="3">
    <source>
        <dbReference type="ARBA" id="ARBA00022452"/>
    </source>
</evidence>
<comment type="function">
    <text evidence="10">Forms passive diffusion pores that allow small molecular weight hydrophilic materials across the outer membrane.</text>
</comment>